<keyword evidence="1" id="KW-1133">Transmembrane helix</keyword>
<sequence length="505" mass="58397">MTIFIQKIKKLFELFSTYITPPIFAVLFIGILTCILLFISPINGLADNGQYFYVLNSNSLFINNPNTYPYADYFQKTYGIMQYFNQTSTKFVSVQQLFITLAIWLNKLFFSKTVFDIRFLGMVYLIFFLPAIYLLIKGLTAGVSIQKSYLMALLVIFILGDASYTIFFNSFYKEAVSYLASLYIFASCIYFYRGTKKRKEKVGMLVLLLISSIMLIGTSHQEYILVIGLVIVGIGLFKYMNTRASRFFLSFLLLWMLGTTLLATIFIPNPFQEQDLYHSLSRGVMLETDKPDKRLSEGKINPQYGLEKGTSYHENYSPVSPKSSQVKKNLLNKTGLFWILNNYLHHPNEFQAMLNLDMQDIYFVKPKELGNYEKTNHYKPKQQVNFFTLYNRINAATFPKEFNFYLLFIIVIVGIYGVGLYKGIKLNCTWMIFRFFFILGFSINLLLVFLLSVIISGDSNLVLHLFLASFYIDCLTILLLSDILGQRVWSDDQANEEAIVSYEKN</sequence>
<feature type="transmembrane region" description="Helical" evidence="1">
    <location>
        <begin position="175"/>
        <end position="192"/>
    </location>
</feature>
<proteinExistence type="predicted"/>
<dbReference type="Proteomes" id="UP000269226">
    <property type="component" value="Chromosome"/>
</dbReference>
<feature type="transmembrane region" description="Helical" evidence="1">
    <location>
        <begin position="223"/>
        <end position="240"/>
    </location>
</feature>
<dbReference type="EMBL" id="AP018492">
    <property type="protein sequence ID" value="BBC60577.1"/>
    <property type="molecule type" value="Genomic_DNA"/>
</dbReference>
<evidence type="ECO:0000256" key="1">
    <source>
        <dbReference type="SAM" id="Phobius"/>
    </source>
</evidence>
<feature type="transmembrane region" description="Helical" evidence="1">
    <location>
        <begin position="461"/>
        <end position="480"/>
    </location>
</feature>
<keyword evidence="1" id="KW-0472">Membrane</keyword>
<feature type="transmembrane region" description="Helical" evidence="1">
    <location>
        <begin position="247"/>
        <end position="267"/>
    </location>
</feature>
<feature type="transmembrane region" description="Helical" evidence="1">
    <location>
        <begin position="12"/>
        <end position="39"/>
    </location>
</feature>
<organism evidence="2 3">
    <name type="scientific">Melissococcus plutonius</name>
    <dbReference type="NCBI Taxonomy" id="33970"/>
    <lineage>
        <taxon>Bacteria</taxon>
        <taxon>Bacillati</taxon>
        <taxon>Bacillota</taxon>
        <taxon>Bacilli</taxon>
        <taxon>Lactobacillales</taxon>
        <taxon>Enterococcaceae</taxon>
        <taxon>Melissococcus</taxon>
    </lineage>
</organism>
<evidence type="ECO:0008006" key="4">
    <source>
        <dbReference type="Google" id="ProtNLM"/>
    </source>
</evidence>
<name>A0A2Z5Y164_9ENTE</name>
<gene>
    <name evidence="2" type="ORF">DAT561_0440</name>
</gene>
<feature type="transmembrane region" description="Helical" evidence="1">
    <location>
        <begin position="148"/>
        <end position="169"/>
    </location>
</feature>
<feature type="transmembrane region" description="Helical" evidence="1">
    <location>
        <begin position="402"/>
        <end position="421"/>
    </location>
</feature>
<reference evidence="2 3" key="1">
    <citation type="submission" date="2018-01" db="EMBL/GenBank/DDBJ databases">
        <title>Whole genome sequence of Melissococcus plutonius DAT561.</title>
        <authorList>
            <person name="Okumura K."/>
            <person name="Takamatsu D."/>
            <person name="Okura M."/>
        </authorList>
    </citation>
    <scope>NUCLEOTIDE SEQUENCE [LARGE SCALE GENOMIC DNA]</scope>
    <source>
        <strain evidence="2 3">DAT561</strain>
    </source>
</reference>
<feature type="transmembrane region" description="Helical" evidence="1">
    <location>
        <begin position="117"/>
        <end position="136"/>
    </location>
</feature>
<feature type="transmembrane region" description="Helical" evidence="1">
    <location>
        <begin position="201"/>
        <end position="217"/>
    </location>
</feature>
<accession>A0A2Z5Y164</accession>
<feature type="transmembrane region" description="Helical" evidence="1">
    <location>
        <begin position="433"/>
        <end position="455"/>
    </location>
</feature>
<dbReference type="AlphaFoldDB" id="A0A2Z5Y164"/>
<protein>
    <recommendedName>
        <fullName evidence="4">Transmembrane protein</fullName>
    </recommendedName>
</protein>
<keyword evidence="1" id="KW-0812">Transmembrane</keyword>
<evidence type="ECO:0000313" key="3">
    <source>
        <dbReference type="Proteomes" id="UP000269226"/>
    </source>
</evidence>
<evidence type="ECO:0000313" key="2">
    <source>
        <dbReference type="EMBL" id="BBC60577.1"/>
    </source>
</evidence>